<dbReference type="Pfam" id="PF04082">
    <property type="entry name" value="Fungal_trans"/>
    <property type="match status" value="1"/>
</dbReference>
<evidence type="ECO:0000313" key="4">
    <source>
        <dbReference type="EMBL" id="EKJ73982.1"/>
    </source>
</evidence>
<feature type="region of interest" description="Disordered" evidence="2">
    <location>
        <begin position="81"/>
        <end position="116"/>
    </location>
</feature>
<dbReference type="OrthoDB" id="3266505at2759"/>
<dbReference type="HOGENOM" id="CLU_009353_1_0_1"/>
<feature type="domain" description="Xylanolytic transcriptional activator regulatory" evidence="3">
    <location>
        <begin position="295"/>
        <end position="364"/>
    </location>
</feature>
<dbReference type="GO" id="GO:0008270">
    <property type="term" value="F:zinc ion binding"/>
    <property type="evidence" value="ECO:0007669"/>
    <property type="project" value="InterPro"/>
</dbReference>
<feature type="compositionally biased region" description="Polar residues" evidence="2">
    <location>
        <begin position="26"/>
        <end position="38"/>
    </location>
</feature>
<dbReference type="GO" id="GO:0003677">
    <property type="term" value="F:DNA binding"/>
    <property type="evidence" value="ECO:0007669"/>
    <property type="project" value="InterPro"/>
</dbReference>
<dbReference type="eggNOG" id="ENOG502S0WX">
    <property type="taxonomic scope" value="Eukaryota"/>
</dbReference>
<evidence type="ECO:0000313" key="5">
    <source>
        <dbReference type="Proteomes" id="UP000007978"/>
    </source>
</evidence>
<dbReference type="PANTHER" id="PTHR46910:SF23">
    <property type="entry name" value="THIAMINE REPRESSIBLE GENES REGULATORY PROTEIN THI1"/>
    <property type="match status" value="1"/>
</dbReference>
<dbReference type="GO" id="GO:0003700">
    <property type="term" value="F:DNA-binding transcription factor activity"/>
    <property type="evidence" value="ECO:0007669"/>
    <property type="project" value="InterPro"/>
</dbReference>
<reference evidence="4 5" key="1">
    <citation type="journal article" date="2012" name="PLoS Pathog.">
        <title>Comparative pathogenomics reveals horizontally acquired novel virulence genes in fungi infecting cereal hosts.</title>
        <authorList>
            <person name="Gardiner D.M."/>
            <person name="McDonald M.C."/>
            <person name="Covarelli L."/>
            <person name="Solomon P.S."/>
            <person name="Rusu A.G."/>
            <person name="Marshall M."/>
            <person name="Kazan K."/>
            <person name="Chakraborty S."/>
            <person name="McDonald B.A."/>
            <person name="Manners J.M."/>
        </authorList>
    </citation>
    <scope>NUCLEOTIDE SEQUENCE [LARGE SCALE GENOMIC DNA]</scope>
    <source>
        <strain evidence="4 5">CS3096</strain>
    </source>
</reference>
<comment type="caution">
    <text evidence="4">The sequence shown here is derived from an EMBL/GenBank/DDBJ whole genome shotgun (WGS) entry which is preliminary data.</text>
</comment>
<keyword evidence="5" id="KW-1185">Reference proteome</keyword>
<feature type="region of interest" description="Disordered" evidence="2">
    <location>
        <begin position="1"/>
        <end position="41"/>
    </location>
</feature>
<dbReference type="EMBL" id="AFNW01000124">
    <property type="protein sequence ID" value="EKJ73982.1"/>
    <property type="molecule type" value="Genomic_DNA"/>
</dbReference>
<proteinExistence type="predicted"/>
<organism evidence="4 5">
    <name type="scientific">Fusarium pseudograminearum (strain CS3096)</name>
    <name type="common">Wheat and barley crown-rot fungus</name>
    <dbReference type="NCBI Taxonomy" id="1028729"/>
    <lineage>
        <taxon>Eukaryota</taxon>
        <taxon>Fungi</taxon>
        <taxon>Dikarya</taxon>
        <taxon>Ascomycota</taxon>
        <taxon>Pezizomycotina</taxon>
        <taxon>Sordariomycetes</taxon>
        <taxon>Hypocreomycetidae</taxon>
        <taxon>Hypocreales</taxon>
        <taxon>Nectriaceae</taxon>
        <taxon>Fusarium</taxon>
    </lineage>
</organism>
<evidence type="ECO:0000259" key="3">
    <source>
        <dbReference type="SMART" id="SM00906"/>
    </source>
</evidence>
<dbReference type="InterPro" id="IPR050987">
    <property type="entry name" value="AtrR-like"/>
</dbReference>
<gene>
    <name evidence="4" type="ORF">FPSE_05825</name>
</gene>
<dbReference type="SMART" id="SM00906">
    <property type="entry name" value="Fungal_trans"/>
    <property type="match status" value="1"/>
</dbReference>
<sequence length="616" mass="69527">MNLGLGNDAEPVDLSSFTEYTEENRQNMQRLPSSQGEASGSMDFEAERIKALEYIVRHYTGLERYDRQALEKTIAGISLKLESLPESGEGEGEDEGEGGESRSANTAPTMEVNTGEANDEMNNFRCEMSSTDTEVNETGGNSHLISQEAAVLEAVSLFPPAPSALVLLRVFLEFTQTNYFYFDEESLRQRLDRVYSCSSMIKQEDAPWVSVVLMVFALGVQFTSHDQSPPRDSSRELTRDAHDICQGMDDSTTSKFYQVAMKLIPDILVVESIESVQAFLLFGLYTLPTDPAGLSYTYFGIAIKLATQLNIHLKTTSIACARDLEVRKRVWWTAYALERFLHGRPASISRFDANADLPVDMEELQPKERINTFQNTMAMLRINIFMEDARDRTMALINSDKAIQRNDFQNIVHLKDSISSYWYSLSERTFCRDLTPGKPLFRPNIHLALNYHLLHVSMGRCLITKNFNIGVSCTRDTAWLKVRASLVDDCIDSAIAIIDLCWILHDEKYLSKFSHLELSSCYAAVMALVASYAYDKNHTLRDVYEKGVKILQDVSTEFSSIGFRKHVAESLGIAFKRLDNGRKRSAEGLDENGYKQFRNWVALQEMAPQEGPATEA</sequence>
<dbReference type="Proteomes" id="UP000007978">
    <property type="component" value="Chromosome 3"/>
</dbReference>
<name>K3VHP4_FUSPC</name>
<keyword evidence="1" id="KW-0539">Nucleus</keyword>
<protein>
    <recommendedName>
        <fullName evidence="3">Xylanolytic transcriptional activator regulatory domain-containing protein</fullName>
    </recommendedName>
</protein>
<evidence type="ECO:0000256" key="2">
    <source>
        <dbReference type="SAM" id="MobiDB-lite"/>
    </source>
</evidence>
<evidence type="ECO:0000256" key="1">
    <source>
        <dbReference type="ARBA" id="ARBA00023242"/>
    </source>
</evidence>
<dbReference type="RefSeq" id="XP_009257218.1">
    <property type="nucleotide sequence ID" value="XM_009258943.1"/>
</dbReference>
<dbReference type="CDD" id="cd12148">
    <property type="entry name" value="fungal_TF_MHR"/>
    <property type="match status" value="1"/>
</dbReference>
<feature type="compositionally biased region" description="Acidic residues" evidence="2">
    <location>
        <begin position="88"/>
        <end position="98"/>
    </location>
</feature>
<dbReference type="AlphaFoldDB" id="K3VHP4"/>
<dbReference type="KEGG" id="fpu:FPSE_05825"/>
<feature type="compositionally biased region" description="Polar residues" evidence="2">
    <location>
        <begin position="102"/>
        <end position="116"/>
    </location>
</feature>
<dbReference type="GeneID" id="20364443"/>
<dbReference type="PANTHER" id="PTHR46910">
    <property type="entry name" value="TRANSCRIPTION FACTOR PDR1"/>
    <property type="match status" value="1"/>
</dbReference>
<dbReference type="InterPro" id="IPR007219">
    <property type="entry name" value="XnlR_reg_dom"/>
</dbReference>
<accession>K3VHP4</accession>
<dbReference type="GO" id="GO:0006351">
    <property type="term" value="P:DNA-templated transcription"/>
    <property type="evidence" value="ECO:0007669"/>
    <property type="project" value="InterPro"/>
</dbReference>